<dbReference type="RefSeq" id="WP_139076450.1">
    <property type="nucleotide sequence ID" value="NZ_VDFU01000008.1"/>
</dbReference>
<accession>A0A5C4MVP4</accession>
<keyword evidence="1" id="KW-0175">Coiled coil</keyword>
<gene>
    <name evidence="2" type="ORF">FHG66_09200</name>
</gene>
<comment type="caution">
    <text evidence="2">The sequence shown here is derived from an EMBL/GenBank/DDBJ whole genome shotgun (WGS) entry which is preliminary data.</text>
</comment>
<dbReference type="InterPro" id="IPR007420">
    <property type="entry name" value="DUF465"/>
</dbReference>
<dbReference type="InterPro" id="IPR038444">
    <property type="entry name" value="DUF465_sf"/>
</dbReference>
<evidence type="ECO:0000313" key="3">
    <source>
        <dbReference type="Proteomes" id="UP000305887"/>
    </source>
</evidence>
<proteinExistence type="predicted"/>
<protein>
    <submittedName>
        <fullName evidence="2">DUF465 domain-containing protein</fullName>
    </submittedName>
</protein>
<keyword evidence="3" id="KW-1185">Reference proteome</keyword>
<feature type="coiled-coil region" evidence="1">
    <location>
        <begin position="17"/>
        <end position="65"/>
    </location>
</feature>
<name>A0A5C4MVP4_9RHOB</name>
<dbReference type="Gene3D" id="6.10.280.50">
    <property type="match status" value="1"/>
</dbReference>
<dbReference type="OrthoDB" id="7869924at2"/>
<reference evidence="2 3" key="1">
    <citation type="submission" date="2019-06" db="EMBL/GenBank/DDBJ databases">
        <title>YIM 131921 draft genome.</title>
        <authorList>
            <person name="Jiang L."/>
        </authorList>
    </citation>
    <scope>NUCLEOTIDE SEQUENCE [LARGE SCALE GENOMIC DNA]</scope>
    <source>
        <strain evidence="2 3">YIM 131921</strain>
    </source>
</reference>
<sequence>MNITAAMDESEVLHVELDVLRREHRELDEAIQALEAEGSRDMLTIRRKKKEKLALKDRIRMIEDRLLPDIIA</sequence>
<dbReference type="Proteomes" id="UP000305887">
    <property type="component" value="Unassembled WGS sequence"/>
</dbReference>
<dbReference type="Pfam" id="PF04325">
    <property type="entry name" value="DUF465"/>
    <property type="match status" value="1"/>
</dbReference>
<evidence type="ECO:0000256" key="1">
    <source>
        <dbReference type="SAM" id="Coils"/>
    </source>
</evidence>
<evidence type="ECO:0000313" key="2">
    <source>
        <dbReference type="EMBL" id="TNC50126.1"/>
    </source>
</evidence>
<dbReference type="EMBL" id="VDFU01000008">
    <property type="protein sequence ID" value="TNC50126.1"/>
    <property type="molecule type" value="Genomic_DNA"/>
</dbReference>
<organism evidence="2 3">
    <name type="scientific">Rubellimicrobium rubrum</name>
    <dbReference type="NCBI Taxonomy" id="2585369"/>
    <lineage>
        <taxon>Bacteria</taxon>
        <taxon>Pseudomonadati</taxon>
        <taxon>Pseudomonadota</taxon>
        <taxon>Alphaproteobacteria</taxon>
        <taxon>Rhodobacterales</taxon>
        <taxon>Roseobacteraceae</taxon>
        <taxon>Rubellimicrobium</taxon>
    </lineage>
</organism>
<dbReference type="AlphaFoldDB" id="A0A5C4MVP4"/>